<keyword evidence="3 9" id="KW-0540">Nuclease</keyword>
<proteinExistence type="inferred from homology"/>
<dbReference type="Pfam" id="PF09827">
    <property type="entry name" value="CRISPR_Cas2"/>
    <property type="match status" value="1"/>
</dbReference>
<dbReference type="InterPro" id="IPR019199">
    <property type="entry name" value="Virulence_VapD/CRISPR_Cas2"/>
</dbReference>
<evidence type="ECO:0000313" key="11">
    <source>
        <dbReference type="EMBL" id="BDR55225.1"/>
    </source>
</evidence>
<name>A0ABM8BE87_9BIFI</name>
<accession>A0ABM8BE87</accession>
<evidence type="ECO:0000256" key="7">
    <source>
        <dbReference type="ARBA" id="ARBA00022842"/>
    </source>
</evidence>
<evidence type="ECO:0000256" key="2">
    <source>
        <dbReference type="ARBA" id="ARBA00009959"/>
    </source>
</evidence>
<evidence type="ECO:0000256" key="10">
    <source>
        <dbReference type="PIRNR" id="PIRNR032582"/>
    </source>
</evidence>
<dbReference type="HAMAP" id="MF_01471">
    <property type="entry name" value="Cas2"/>
    <property type="match status" value="1"/>
</dbReference>
<evidence type="ECO:0000256" key="8">
    <source>
        <dbReference type="ARBA" id="ARBA00023118"/>
    </source>
</evidence>
<evidence type="ECO:0000313" key="12">
    <source>
        <dbReference type="Proteomes" id="UP001321748"/>
    </source>
</evidence>
<evidence type="ECO:0000256" key="3">
    <source>
        <dbReference type="ARBA" id="ARBA00022722"/>
    </source>
</evidence>
<dbReference type="Proteomes" id="UP001321748">
    <property type="component" value="Chromosome"/>
</dbReference>
<comment type="cofactor">
    <cofactor evidence="1 9">
        <name>Mg(2+)</name>
        <dbReference type="ChEBI" id="CHEBI:18420"/>
    </cofactor>
</comment>
<dbReference type="PIRSF" id="PIRSF032582">
    <property type="entry name" value="Cas2"/>
    <property type="match status" value="1"/>
</dbReference>
<comment type="subunit">
    <text evidence="9">Homodimer, forms a heterotetramer with a Cas1 homodimer.</text>
</comment>
<dbReference type="RefSeq" id="WP_317642726.1">
    <property type="nucleotide sequence ID" value="NZ_AP026800.1"/>
</dbReference>
<comment type="similarity">
    <text evidence="2 9 10">Belongs to the CRISPR-associated endoribonuclease Cas2 protein family.</text>
</comment>
<keyword evidence="12" id="KW-1185">Reference proteome</keyword>
<dbReference type="PANTHER" id="PTHR34405:SF3">
    <property type="entry name" value="CRISPR-ASSOCIATED ENDORIBONUCLEASE CAS2 3"/>
    <property type="match status" value="1"/>
</dbReference>
<evidence type="ECO:0000256" key="5">
    <source>
        <dbReference type="ARBA" id="ARBA00022759"/>
    </source>
</evidence>
<keyword evidence="8 9" id="KW-0051">Antiviral defense</keyword>
<evidence type="ECO:0000256" key="4">
    <source>
        <dbReference type="ARBA" id="ARBA00022723"/>
    </source>
</evidence>
<comment type="function">
    <text evidence="9">CRISPR (clustered regularly interspaced short palindromic repeat), is an adaptive immune system that provides protection against mobile genetic elements (viruses, transposable elements and conjugative plasmids). CRISPR clusters contain sequences complementary to antecedent mobile elements and target invading nucleic acids. CRISPR clusters are transcribed and processed into CRISPR RNA (crRNA). Functions as a ssRNA-specific endoribonuclease. Involved in the integration of spacer DNA into the CRISPR cassette.</text>
</comment>
<keyword evidence="7 9" id="KW-0460">Magnesium</keyword>
<dbReference type="EC" id="3.1.-.-" evidence="9"/>
<dbReference type="InterPro" id="IPR021127">
    <property type="entry name" value="CRISPR_associated_Cas2"/>
</dbReference>
<evidence type="ECO:0000256" key="9">
    <source>
        <dbReference type="HAMAP-Rule" id="MF_01471"/>
    </source>
</evidence>
<keyword evidence="6 9" id="KW-0378">Hydrolase</keyword>
<evidence type="ECO:0000256" key="6">
    <source>
        <dbReference type="ARBA" id="ARBA00022801"/>
    </source>
</evidence>
<protein>
    <recommendedName>
        <fullName evidence="9">CRISPR-associated endoribonuclease Cas2</fullName>
        <ecNumber evidence="9">3.1.-.-</ecNumber>
    </recommendedName>
</protein>
<dbReference type="Gene3D" id="3.30.70.240">
    <property type="match status" value="1"/>
</dbReference>
<evidence type="ECO:0000256" key="1">
    <source>
        <dbReference type="ARBA" id="ARBA00001946"/>
    </source>
</evidence>
<keyword evidence="5 9" id="KW-0255">Endonuclease</keyword>
<dbReference type="NCBIfam" id="TIGR01573">
    <property type="entry name" value="cas2"/>
    <property type="match status" value="1"/>
</dbReference>
<sequence length="97" mass="11115">MMMVVVAYDVNTEEPAGRRRLRLVAKACMKFGQRVQNSIFECLISTSDLLILRQQLLDIIDDSKDSLRFYNMGAKYSGKIEQYGVERHLPADSVMII</sequence>
<dbReference type="CDD" id="cd09725">
    <property type="entry name" value="Cas2_I_II_III"/>
    <property type="match status" value="1"/>
</dbReference>
<dbReference type="SUPFAM" id="SSF143430">
    <property type="entry name" value="TTP0101/SSO1404-like"/>
    <property type="match status" value="1"/>
</dbReference>
<organism evidence="11 12">
    <name type="scientific">Bombiscardovia apis</name>
    <dbReference type="NCBI Taxonomy" id="2932182"/>
    <lineage>
        <taxon>Bacteria</taxon>
        <taxon>Bacillati</taxon>
        <taxon>Actinomycetota</taxon>
        <taxon>Actinomycetes</taxon>
        <taxon>Bifidobacteriales</taxon>
        <taxon>Bifidobacteriaceae</taxon>
        <taxon>Bombiscardovia</taxon>
    </lineage>
</organism>
<feature type="binding site" evidence="9">
    <location>
        <position position="9"/>
    </location>
    <ligand>
        <name>Mg(2+)</name>
        <dbReference type="ChEBI" id="CHEBI:18420"/>
        <note>catalytic</note>
    </ligand>
</feature>
<dbReference type="EMBL" id="AP026800">
    <property type="protein sequence ID" value="BDR55225.1"/>
    <property type="molecule type" value="Genomic_DNA"/>
</dbReference>
<gene>
    <name evidence="9 11" type="primary">cas2</name>
    <name evidence="11" type="ORF">KIMH_13360</name>
</gene>
<reference evidence="11 12" key="1">
    <citation type="journal article" date="2023" name="Microbiol. Spectr.">
        <title>Symbiosis of Carpenter Bees with Uncharacterized Lactic Acid Bacteria Showing NAD Auxotrophy.</title>
        <authorList>
            <person name="Kawasaki S."/>
            <person name="Ozawa K."/>
            <person name="Mori T."/>
            <person name="Yamamoto A."/>
            <person name="Ito M."/>
            <person name="Ohkuma M."/>
            <person name="Sakamoto M."/>
            <person name="Matsutani M."/>
        </authorList>
    </citation>
    <scope>NUCLEOTIDE SEQUENCE [LARGE SCALE GENOMIC DNA]</scope>
    <source>
        <strain evidence="11 12">KimH</strain>
    </source>
</reference>
<dbReference type="PANTHER" id="PTHR34405">
    <property type="entry name" value="CRISPR-ASSOCIATED ENDORIBONUCLEASE CAS2"/>
    <property type="match status" value="1"/>
</dbReference>
<keyword evidence="4 9" id="KW-0479">Metal-binding</keyword>